<evidence type="ECO:0000313" key="4">
    <source>
        <dbReference type="EMBL" id="GLD58140.1"/>
    </source>
</evidence>
<feature type="compositionally biased region" description="Acidic residues" evidence="2">
    <location>
        <begin position="8"/>
        <end position="23"/>
    </location>
</feature>
<feature type="domain" description="UDENN" evidence="3">
    <location>
        <begin position="61"/>
        <end position="427"/>
    </location>
</feature>
<reference evidence="4" key="1">
    <citation type="submission" date="2022-08" db="EMBL/GenBank/DDBJ databases">
        <title>Genome sequencing of akame (Lates japonicus).</title>
        <authorList>
            <person name="Hashiguchi Y."/>
            <person name="Takahashi H."/>
        </authorList>
    </citation>
    <scope>NUCLEOTIDE SEQUENCE</scope>
    <source>
        <strain evidence="4">Kochi</strain>
    </source>
</reference>
<evidence type="ECO:0000313" key="5">
    <source>
        <dbReference type="Proteomes" id="UP001279410"/>
    </source>
</evidence>
<sequence length="427" mass="48694">MALQGPEELGEQVEEPEDLDDQDASSISPAEEITLPPGPGGDEEPEEALLLPWDRFSAWLHCICVVGFDLELGQAVEVIYPHHSKLSEKEKTSICYLSFPDSNSGCLGDTQFCFRFRQGSNRKSSLGCFLETTDRDAPPCLKRNDIDWRPTPIPDVIPPPVYRRDNKVNTQIHKLNRVTVCIHRALTIHEVDLFRCFYPVFFHIQMLWELVLLGEALVVMAPSPAESSDTVLALVSCISPLRYCSDFRPYFTIHDSEFKEYTTRTQAPPSVILGVTNPFFAKTLQHWPHIIRIGDMKQAGEMAKQMKVKKLKNLKTLDSKPGVYTAYKPYLNKDEEIIKQLQKGVQQKRPSAAQNAILRRYFLELTQSFIIPLERYVASLMPLQKSISPWKSPPQLRPFIQQDFMKTLEKAGPQLTSRLKGDWIGLY</sequence>
<gene>
    <name evidence="4" type="ORF">AKAME5_001028300</name>
</gene>
<dbReference type="Proteomes" id="UP001279410">
    <property type="component" value="Unassembled WGS sequence"/>
</dbReference>
<organism evidence="4 5">
    <name type="scientific">Lates japonicus</name>
    <name type="common">Japanese lates</name>
    <dbReference type="NCBI Taxonomy" id="270547"/>
    <lineage>
        <taxon>Eukaryota</taxon>
        <taxon>Metazoa</taxon>
        <taxon>Chordata</taxon>
        <taxon>Craniata</taxon>
        <taxon>Vertebrata</taxon>
        <taxon>Euteleostomi</taxon>
        <taxon>Actinopterygii</taxon>
        <taxon>Neopterygii</taxon>
        <taxon>Teleostei</taxon>
        <taxon>Neoteleostei</taxon>
        <taxon>Acanthomorphata</taxon>
        <taxon>Carangaria</taxon>
        <taxon>Carangaria incertae sedis</taxon>
        <taxon>Centropomidae</taxon>
        <taxon>Lates</taxon>
    </lineage>
</organism>
<evidence type="ECO:0000256" key="1">
    <source>
        <dbReference type="ARBA" id="ARBA00007159"/>
    </source>
</evidence>
<feature type="non-terminal residue" evidence="4">
    <location>
        <position position="1"/>
    </location>
</feature>
<dbReference type="PANTHER" id="PTHR13677">
    <property type="entry name" value="LD41638P"/>
    <property type="match status" value="1"/>
</dbReference>
<name>A0AAD3R7V0_LATJO</name>
<dbReference type="AlphaFoldDB" id="A0AAD3R7V0"/>
<dbReference type="InterPro" id="IPR024224">
    <property type="entry name" value="DENND6"/>
</dbReference>
<dbReference type="PANTHER" id="PTHR13677:SF1">
    <property type="entry name" value="PROTEIN DENND6A"/>
    <property type="match status" value="1"/>
</dbReference>
<proteinExistence type="inferred from homology"/>
<feature type="region of interest" description="Disordered" evidence="2">
    <location>
        <begin position="1"/>
        <end position="46"/>
    </location>
</feature>
<dbReference type="PROSITE" id="PS50211">
    <property type="entry name" value="DENN"/>
    <property type="match status" value="1"/>
</dbReference>
<protein>
    <submittedName>
        <fullName evidence="4">Protein DENND6A</fullName>
    </submittedName>
</protein>
<dbReference type="InterPro" id="IPR037516">
    <property type="entry name" value="Tripartite_DENN"/>
</dbReference>
<dbReference type="GO" id="GO:0055037">
    <property type="term" value="C:recycling endosome"/>
    <property type="evidence" value="ECO:0007669"/>
    <property type="project" value="TreeGrafter"/>
</dbReference>
<accession>A0AAD3R7V0</accession>
<evidence type="ECO:0000256" key="2">
    <source>
        <dbReference type="SAM" id="MobiDB-lite"/>
    </source>
</evidence>
<dbReference type="GO" id="GO:0005085">
    <property type="term" value="F:guanyl-nucleotide exchange factor activity"/>
    <property type="evidence" value="ECO:0007669"/>
    <property type="project" value="InterPro"/>
</dbReference>
<comment type="caution">
    <text evidence="4">The sequence shown here is derived from an EMBL/GenBank/DDBJ whole genome shotgun (WGS) entry which is preliminary data.</text>
</comment>
<evidence type="ECO:0000259" key="3">
    <source>
        <dbReference type="PROSITE" id="PS50211"/>
    </source>
</evidence>
<dbReference type="EMBL" id="BRZM01000032">
    <property type="protein sequence ID" value="GLD58140.1"/>
    <property type="molecule type" value="Genomic_DNA"/>
</dbReference>
<comment type="similarity">
    <text evidence="1">Belongs to the DENND6 family.</text>
</comment>
<keyword evidence="5" id="KW-1185">Reference proteome</keyword>